<name>A0A660S9Z6_UNCT6</name>
<keyword evidence="5 14" id="KW-0812">Transmembrane</keyword>
<feature type="transmembrane region" description="Helical" evidence="14">
    <location>
        <begin position="272"/>
        <end position="299"/>
    </location>
</feature>
<feature type="transmembrane region" description="Helical" evidence="14">
    <location>
        <begin position="425"/>
        <end position="444"/>
    </location>
</feature>
<feature type="transmembrane region" description="Helical" evidence="14">
    <location>
        <begin position="73"/>
        <end position="91"/>
    </location>
</feature>
<dbReference type="PROSITE" id="PS50283">
    <property type="entry name" value="NA_SOLUT_SYMP_3"/>
    <property type="match status" value="1"/>
</dbReference>
<dbReference type="GO" id="GO:0031402">
    <property type="term" value="F:sodium ion binding"/>
    <property type="evidence" value="ECO:0007669"/>
    <property type="project" value="UniProtKB-UniRule"/>
</dbReference>
<evidence type="ECO:0000256" key="4">
    <source>
        <dbReference type="ARBA" id="ARBA00022475"/>
    </source>
</evidence>
<evidence type="ECO:0000313" key="15">
    <source>
        <dbReference type="EMBL" id="RKX66125.1"/>
    </source>
</evidence>
<feature type="transmembrane region" description="Helical" evidence="14">
    <location>
        <begin position="368"/>
        <end position="388"/>
    </location>
</feature>
<evidence type="ECO:0000256" key="5">
    <source>
        <dbReference type="ARBA" id="ARBA00022692"/>
    </source>
</evidence>
<dbReference type="Gene3D" id="1.20.1730.10">
    <property type="entry name" value="Sodium/glucose cotransporter"/>
    <property type="match status" value="1"/>
</dbReference>
<keyword evidence="6 14" id="KW-0769">Symport</keyword>
<keyword evidence="10 14" id="KW-0472">Membrane</keyword>
<evidence type="ECO:0000313" key="16">
    <source>
        <dbReference type="Proteomes" id="UP000282321"/>
    </source>
</evidence>
<comment type="function">
    <text evidence="14">Catalyzes the sodium-dependent uptake of extracellular L-proline.</text>
</comment>
<gene>
    <name evidence="15" type="ORF">DRP44_04790</name>
</gene>
<dbReference type="InterPro" id="IPR001734">
    <property type="entry name" value="Na/solute_symporter"/>
</dbReference>
<feature type="transmembrane region" description="Helical" evidence="14">
    <location>
        <begin position="450"/>
        <end position="471"/>
    </location>
</feature>
<comment type="caution">
    <text evidence="15">The sequence shown here is derived from an EMBL/GenBank/DDBJ whole genome shotgun (WGS) entry which is preliminary data.</text>
</comment>
<dbReference type="GO" id="GO:0005886">
    <property type="term" value="C:plasma membrane"/>
    <property type="evidence" value="ECO:0007669"/>
    <property type="project" value="UniProtKB-SubCell"/>
</dbReference>
<evidence type="ECO:0000256" key="8">
    <source>
        <dbReference type="ARBA" id="ARBA00023053"/>
    </source>
</evidence>
<feature type="transmembrane region" description="Helical" evidence="14">
    <location>
        <begin position="227"/>
        <end position="251"/>
    </location>
</feature>
<evidence type="ECO:0000256" key="2">
    <source>
        <dbReference type="ARBA" id="ARBA00006434"/>
    </source>
</evidence>
<comment type="catalytic activity">
    <reaction evidence="12">
        <text>L-proline(in) + Na(+)(in) = L-proline(out) + Na(+)(out)</text>
        <dbReference type="Rhea" id="RHEA:28967"/>
        <dbReference type="ChEBI" id="CHEBI:29101"/>
        <dbReference type="ChEBI" id="CHEBI:60039"/>
    </reaction>
</comment>
<dbReference type="EMBL" id="QNBC01000055">
    <property type="protein sequence ID" value="RKX66125.1"/>
    <property type="molecule type" value="Genomic_DNA"/>
</dbReference>
<evidence type="ECO:0000256" key="14">
    <source>
        <dbReference type="RuleBase" id="RU366012"/>
    </source>
</evidence>
<evidence type="ECO:0000256" key="3">
    <source>
        <dbReference type="ARBA" id="ARBA00022448"/>
    </source>
</evidence>
<evidence type="ECO:0000256" key="6">
    <source>
        <dbReference type="ARBA" id="ARBA00022847"/>
    </source>
</evidence>
<evidence type="ECO:0000256" key="9">
    <source>
        <dbReference type="ARBA" id="ARBA00023065"/>
    </source>
</evidence>
<dbReference type="PANTHER" id="PTHR48086:SF3">
    <property type="entry name" value="SODIUM_PROLINE SYMPORTER"/>
    <property type="match status" value="1"/>
</dbReference>
<dbReference type="GO" id="GO:0005298">
    <property type="term" value="F:proline:sodium symporter activity"/>
    <property type="evidence" value="ECO:0007669"/>
    <property type="project" value="UniProtKB-UniRule"/>
</dbReference>
<dbReference type="CDD" id="cd11475">
    <property type="entry name" value="SLC5sbd_PutP"/>
    <property type="match status" value="1"/>
</dbReference>
<evidence type="ECO:0000256" key="12">
    <source>
        <dbReference type="ARBA" id="ARBA00033708"/>
    </source>
</evidence>
<feature type="transmembrane region" description="Helical" evidence="14">
    <location>
        <begin position="159"/>
        <end position="182"/>
    </location>
</feature>
<evidence type="ECO:0000256" key="1">
    <source>
        <dbReference type="ARBA" id="ARBA00004651"/>
    </source>
</evidence>
<dbReference type="InterPro" id="IPR050277">
    <property type="entry name" value="Sodium:Solute_Symporter"/>
</dbReference>
<keyword evidence="7 14" id="KW-1133">Transmembrane helix</keyword>
<keyword evidence="8 14" id="KW-0915">Sodium</keyword>
<keyword evidence="14" id="KW-0029">Amino-acid transport</keyword>
<dbReference type="AlphaFoldDB" id="A0A660S9Z6"/>
<keyword evidence="4 14" id="KW-1003">Cell membrane</keyword>
<dbReference type="InterPro" id="IPR038377">
    <property type="entry name" value="Na/Glc_symporter_sf"/>
</dbReference>
<keyword evidence="11 14" id="KW-0739">Sodium transport</keyword>
<dbReference type="NCBIfam" id="TIGR00813">
    <property type="entry name" value="sss"/>
    <property type="match status" value="1"/>
</dbReference>
<keyword evidence="9 14" id="KW-0406">Ion transport</keyword>
<sequence length="489" mass="52991">MNTVILVEFVLYLLLMLGVGIYFARKKMTQEGFLLGAKKIPGWALALSERATGESAWLVLGLTGFAFTAGLSSIWIAVGCVSGIVISWAWLANNFRKERDKYNALTLPDYFAAKYKDQGMFIRLFSSIIIIFFFILYVAAQFSGAGKTLNITFGMSKMLGIIIAAIIVVAYSMAGGFFSVVWTDVIQGILMFITLVITPIIGLFVLAHEHISIMHSLNIAGAGMNSWTGGAVGFAAGVLIFNNFSWFFGYLGGQPQLDARWMAMKSEKDVRTGKIVAISWTVLAYIGAILLGLEAFALFGHGAVTDAEQILPLMLMRMFPAWIAGLLLAGAVAAMMSTADSQLLVATSSVSEDIIHKAMKRNVSERQLVLISRITVLSIGIIAFILAITSKSLIYTIVGWAWAGIGCSFAPAVILSFFWKKFSSAGVVASLLSGFTTTVIWMTTGLDKAFTARAASFIVAFVAAVIFTFIFPKKGDGISEETAKRKEKI</sequence>
<evidence type="ECO:0000256" key="13">
    <source>
        <dbReference type="RuleBase" id="RU362091"/>
    </source>
</evidence>
<dbReference type="InterPro" id="IPR011851">
    <property type="entry name" value="Na/Pro_symporter"/>
</dbReference>
<dbReference type="Pfam" id="PF00474">
    <property type="entry name" value="SSF"/>
    <property type="match status" value="1"/>
</dbReference>
<reference evidence="15 16" key="1">
    <citation type="submission" date="2018-06" db="EMBL/GenBank/DDBJ databases">
        <title>Extensive metabolic versatility and redundancy in microbially diverse, dynamic hydrothermal sediments.</title>
        <authorList>
            <person name="Dombrowski N."/>
            <person name="Teske A."/>
            <person name="Baker B.J."/>
        </authorList>
    </citation>
    <scope>NUCLEOTIDE SEQUENCE [LARGE SCALE GENOMIC DNA]</scope>
    <source>
        <strain evidence="15">B35_G9</strain>
    </source>
</reference>
<protein>
    <recommendedName>
        <fullName evidence="14">Sodium/proline symporter</fullName>
    </recommendedName>
    <alternativeName>
        <fullName evidence="14">Proline permease</fullName>
    </alternativeName>
</protein>
<dbReference type="GO" id="GO:0015824">
    <property type="term" value="P:proline transport"/>
    <property type="evidence" value="ECO:0007669"/>
    <property type="project" value="UniProtKB-UniRule"/>
</dbReference>
<proteinExistence type="inferred from homology"/>
<accession>A0A660S9Z6</accession>
<feature type="transmembrane region" description="Helical" evidence="14">
    <location>
        <begin position="394"/>
        <end position="418"/>
    </location>
</feature>
<feature type="transmembrane region" description="Helical" evidence="14">
    <location>
        <begin position="120"/>
        <end position="139"/>
    </location>
</feature>
<evidence type="ECO:0000256" key="11">
    <source>
        <dbReference type="ARBA" id="ARBA00023201"/>
    </source>
</evidence>
<keyword evidence="3 14" id="KW-0813">Transport</keyword>
<comment type="subcellular location">
    <subcellularLocation>
        <location evidence="1 14">Cell membrane</location>
        <topology evidence="1 14">Multi-pass membrane protein</topology>
    </subcellularLocation>
</comment>
<organism evidence="15 16">
    <name type="scientific">candidate division TA06 bacterium</name>
    <dbReference type="NCBI Taxonomy" id="2250710"/>
    <lineage>
        <taxon>Bacteria</taxon>
        <taxon>Bacteria division TA06</taxon>
    </lineage>
</organism>
<evidence type="ECO:0000256" key="7">
    <source>
        <dbReference type="ARBA" id="ARBA00022989"/>
    </source>
</evidence>
<feature type="transmembrane region" description="Helical" evidence="14">
    <location>
        <begin position="319"/>
        <end position="339"/>
    </location>
</feature>
<evidence type="ECO:0000256" key="10">
    <source>
        <dbReference type="ARBA" id="ARBA00023136"/>
    </source>
</evidence>
<feature type="transmembrane region" description="Helical" evidence="14">
    <location>
        <begin position="6"/>
        <end position="24"/>
    </location>
</feature>
<dbReference type="Proteomes" id="UP000282321">
    <property type="component" value="Unassembled WGS sequence"/>
</dbReference>
<comment type="similarity">
    <text evidence="2 13">Belongs to the sodium:solute symporter (SSF) (TC 2.A.21) family.</text>
</comment>
<dbReference type="PANTHER" id="PTHR48086">
    <property type="entry name" value="SODIUM/PROLINE SYMPORTER-RELATED"/>
    <property type="match status" value="1"/>
</dbReference>
<feature type="transmembrane region" description="Helical" evidence="14">
    <location>
        <begin position="189"/>
        <end position="207"/>
    </location>
</feature>